<feature type="compositionally biased region" description="Low complexity" evidence="1">
    <location>
        <begin position="711"/>
        <end position="722"/>
    </location>
</feature>
<dbReference type="InterPro" id="IPR049407">
    <property type="entry name" value="Usp38-like_N"/>
</dbReference>
<dbReference type="RefSeq" id="XP_055895646.1">
    <property type="nucleotide sequence ID" value="XM_056039671.1"/>
</dbReference>
<feature type="domain" description="USP" evidence="2">
    <location>
        <begin position="473"/>
        <end position="957"/>
    </location>
</feature>
<evidence type="ECO:0000313" key="6">
    <source>
        <dbReference type="RefSeq" id="XP_055895646.1"/>
    </source>
</evidence>
<evidence type="ECO:0000313" key="4">
    <source>
        <dbReference type="RefSeq" id="XP_055895644.1"/>
    </source>
</evidence>
<dbReference type="Pfam" id="PF00443">
    <property type="entry name" value="UCH"/>
    <property type="match status" value="1"/>
</dbReference>
<keyword evidence="3" id="KW-1185">Reference proteome</keyword>
<dbReference type="PROSITE" id="PS00973">
    <property type="entry name" value="USP_2"/>
    <property type="match status" value="1"/>
</dbReference>
<dbReference type="InterPro" id="IPR050164">
    <property type="entry name" value="Peptidase_C19"/>
</dbReference>
<dbReference type="OMA" id="YKMCGRS"/>
<sequence length="1051" mass="117277">MGTWLRRNNSKKYVFEHEEESMDKILEGVIESQQPEGLKLALINRICDQGSVPDHPAATVKGIFQVSSKWIMHGTTTLQVSSGFKLLYAWGIHNLDSFQAFFTPSYVAQVMVPGIGVDGNAPLLIREGLRVISQGQLYSYSEHSQMVQKSVVKFLHSTSDRLVVRNIGLLLQEFTECIPTEENRVIDLCLAVLQRMSRFSPPQDGTEVIRFINLTDEIGTFLSFLWKLHPGTISICLEEIFKAISTPRIETEDSAINFAAVVKHIPIDRAHRAVKDVLDDSVPDASIAAAVGQIVEWLKWPTAANVDLWLSCFLKEVTLNKKFSLLAQITTDNIEQVVENLSVPPVRHASFKVLSQMLLNYHHSPKPFHKALEKIPSVVTSLRKEASAHSLSLLAKLAELMYCLMYQHTGFPELYEPALELIKDFPPLSQEAIKQMQTKWSPHGTDSEVPEETVASIALHSSVANQKLEPGKTGLENLGNTCYMNSILQALYMCDQFRRGVLNKAPSGKESLLVKLQHVFASMCQSSRPAIAPTKFLQASRPPWFQPGHQQDCSEFLKYLLDQLHEDEKTNVLNRSISKSPSSSSLSSNNSYKISEGSLGKSSKKAAVMLTGIKMMSDDEMNGCSSPDSDKVPMQPLTLVESTFRGRMQTTVRCLGCRQESHRVETFSDIPLAFPNSSKSIDRPHQTLAGGSGLPCGLPESPQSDKTLDFNSSQESSKPPSNSFTLNDLISFYLKPEKLIGDNKYHCDNCRTLQDGERRIQILESPQYLILTLLRFSYDTKLQSRTKIFQDVQYPRTLAVPVCKAVPVSPMDSKSNPFSRMHSRSGSQTALVTTKSSSQLSQLENIAQRLAPPCEGAAPAPEHCDLYGLSAVIIHSGTSSECGHYYCYARHSQAGQIDLSLLDRVTSVSNLDNLDLLPDKWYNFNDNRVSHAHFETFSNLTKRFSKDTAYVLIYRKIDTEPTSVSFISEPPLRPDLRDAVIKDNETYMKEQEEEARSLAAQRKRSSSVNSTNLRNWRGDDDDDDDDISKGGPPGCRGGLGDMDTTGSRFVF</sequence>
<evidence type="ECO:0000256" key="1">
    <source>
        <dbReference type="SAM" id="MobiDB-lite"/>
    </source>
</evidence>
<dbReference type="AlphaFoldDB" id="A0A9W3B883"/>
<name>A0A9W3B883_BIOGL</name>
<evidence type="ECO:0000313" key="5">
    <source>
        <dbReference type="RefSeq" id="XP_055895645.1"/>
    </source>
</evidence>
<dbReference type="Gene3D" id="3.90.70.10">
    <property type="entry name" value="Cysteine proteinases"/>
    <property type="match status" value="1"/>
</dbReference>
<feature type="region of interest" description="Disordered" evidence="1">
    <location>
        <begin position="997"/>
        <end position="1051"/>
    </location>
</feature>
<dbReference type="Proteomes" id="UP001165740">
    <property type="component" value="Chromosome 8"/>
</dbReference>
<dbReference type="InterPro" id="IPR016024">
    <property type="entry name" value="ARM-type_fold"/>
</dbReference>
<dbReference type="Pfam" id="PF21246">
    <property type="entry name" value="Usp38-like_N"/>
    <property type="match status" value="1"/>
</dbReference>
<dbReference type="PROSITE" id="PS50235">
    <property type="entry name" value="USP_3"/>
    <property type="match status" value="1"/>
</dbReference>
<feature type="region of interest" description="Disordered" evidence="1">
    <location>
        <begin position="675"/>
        <end position="722"/>
    </location>
</feature>
<feature type="region of interest" description="Disordered" evidence="1">
    <location>
        <begin position="574"/>
        <end position="597"/>
    </location>
</feature>
<dbReference type="SUPFAM" id="SSF48371">
    <property type="entry name" value="ARM repeat"/>
    <property type="match status" value="1"/>
</dbReference>
<dbReference type="OrthoDB" id="2420415at2759"/>
<dbReference type="GO" id="GO:0004843">
    <property type="term" value="F:cysteine-type deubiquitinase activity"/>
    <property type="evidence" value="ECO:0007669"/>
    <property type="project" value="InterPro"/>
</dbReference>
<dbReference type="InterPro" id="IPR038765">
    <property type="entry name" value="Papain-like_cys_pep_sf"/>
</dbReference>
<feature type="compositionally biased region" description="Gly residues" evidence="1">
    <location>
        <begin position="1031"/>
        <end position="1040"/>
    </location>
</feature>
<dbReference type="InterPro" id="IPR018200">
    <property type="entry name" value="USP_CS"/>
</dbReference>
<dbReference type="PANTHER" id="PTHR24006">
    <property type="entry name" value="UBIQUITIN CARBOXYL-TERMINAL HYDROLASE"/>
    <property type="match status" value="1"/>
</dbReference>
<dbReference type="PANTHER" id="PTHR24006:SF908">
    <property type="entry name" value="DEUBIQUITINATING APOPTOTIC INHIBITOR, ISOFORM A"/>
    <property type="match status" value="1"/>
</dbReference>
<evidence type="ECO:0000313" key="3">
    <source>
        <dbReference type="Proteomes" id="UP001165740"/>
    </source>
</evidence>
<dbReference type="GO" id="GO:0005634">
    <property type="term" value="C:nucleus"/>
    <property type="evidence" value="ECO:0007669"/>
    <property type="project" value="TreeGrafter"/>
</dbReference>
<dbReference type="GO" id="GO:0005829">
    <property type="term" value="C:cytosol"/>
    <property type="evidence" value="ECO:0007669"/>
    <property type="project" value="TreeGrafter"/>
</dbReference>
<feature type="compositionally biased region" description="Low complexity" evidence="1">
    <location>
        <begin position="576"/>
        <end position="595"/>
    </location>
</feature>
<reference evidence="4 5" key="1">
    <citation type="submission" date="2025-04" db="UniProtKB">
        <authorList>
            <consortium name="RefSeq"/>
        </authorList>
    </citation>
    <scope>IDENTIFICATION</scope>
</reference>
<protein>
    <submittedName>
        <fullName evidence="4 5">Ubiquitin carboxyl-terminal hydrolase 38-like isoform X1</fullName>
    </submittedName>
</protein>
<dbReference type="RefSeq" id="XP_055895645.1">
    <property type="nucleotide sequence ID" value="XM_056039670.1"/>
</dbReference>
<dbReference type="RefSeq" id="XP_055895644.1">
    <property type="nucleotide sequence ID" value="XM_056039669.1"/>
</dbReference>
<organism evidence="3 5">
    <name type="scientific">Biomphalaria glabrata</name>
    <name type="common">Bloodfluke planorb</name>
    <name type="synonym">Freshwater snail</name>
    <dbReference type="NCBI Taxonomy" id="6526"/>
    <lineage>
        <taxon>Eukaryota</taxon>
        <taxon>Metazoa</taxon>
        <taxon>Spiralia</taxon>
        <taxon>Lophotrochozoa</taxon>
        <taxon>Mollusca</taxon>
        <taxon>Gastropoda</taxon>
        <taxon>Heterobranchia</taxon>
        <taxon>Euthyneura</taxon>
        <taxon>Panpulmonata</taxon>
        <taxon>Hygrophila</taxon>
        <taxon>Lymnaeoidea</taxon>
        <taxon>Planorbidae</taxon>
        <taxon>Biomphalaria</taxon>
    </lineage>
</organism>
<dbReference type="PROSITE" id="PS00972">
    <property type="entry name" value="USP_1"/>
    <property type="match status" value="1"/>
</dbReference>
<gene>
    <name evidence="4 5 6" type="primary">LOC106057346</name>
</gene>
<proteinExistence type="predicted"/>
<dbReference type="InterPro" id="IPR028889">
    <property type="entry name" value="USP"/>
</dbReference>
<dbReference type="GO" id="GO:0016579">
    <property type="term" value="P:protein deubiquitination"/>
    <property type="evidence" value="ECO:0007669"/>
    <property type="project" value="InterPro"/>
</dbReference>
<accession>A0A9W3B883</accession>
<dbReference type="SUPFAM" id="SSF54001">
    <property type="entry name" value="Cysteine proteinases"/>
    <property type="match status" value="1"/>
</dbReference>
<dbReference type="GeneID" id="106057346"/>
<dbReference type="InterPro" id="IPR001394">
    <property type="entry name" value="Peptidase_C19_UCH"/>
</dbReference>
<evidence type="ECO:0000259" key="2">
    <source>
        <dbReference type="PROSITE" id="PS50235"/>
    </source>
</evidence>